<feature type="binding site" evidence="14">
    <location>
        <position position="803"/>
    </location>
    <ligand>
        <name>ATP</name>
        <dbReference type="ChEBI" id="CHEBI:30616"/>
    </ligand>
</feature>
<gene>
    <name evidence="20" type="ORF">NLU13_9671</name>
</gene>
<reference evidence="20" key="1">
    <citation type="submission" date="2022-10" db="EMBL/GenBank/DDBJ databases">
        <title>Determination and structural analysis of whole genome sequence of Sarocladium strictum F4-1.</title>
        <authorList>
            <person name="Hu L."/>
            <person name="Jiang Y."/>
        </authorList>
    </citation>
    <scope>NUCLEOTIDE SEQUENCE</scope>
    <source>
        <strain evidence="20">F4-1</strain>
    </source>
</reference>
<keyword evidence="9 16" id="KW-1133">Transmembrane helix</keyword>
<dbReference type="Pfam" id="PF16212">
    <property type="entry name" value="PhoLip_ATPase_C"/>
    <property type="match status" value="1"/>
</dbReference>
<evidence type="ECO:0000256" key="4">
    <source>
        <dbReference type="ARBA" id="ARBA00022723"/>
    </source>
</evidence>
<keyword evidence="6 14" id="KW-0067">ATP-binding</keyword>
<evidence type="ECO:0000256" key="3">
    <source>
        <dbReference type="ARBA" id="ARBA00022692"/>
    </source>
</evidence>
<feature type="active site" description="4-aspartylphosphate intermediate" evidence="13">
    <location>
        <position position="639"/>
    </location>
</feature>
<feature type="compositionally biased region" description="Polar residues" evidence="17">
    <location>
        <begin position="697"/>
        <end position="713"/>
    </location>
</feature>
<feature type="compositionally biased region" description="Low complexity" evidence="17">
    <location>
        <begin position="10"/>
        <end position="19"/>
    </location>
</feature>
<dbReference type="GO" id="GO:0005802">
    <property type="term" value="C:trans-Golgi network"/>
    <property type="evidence" value="ECO:0007669"/>
    <property type="project" value="TreeGrafter"/>
</dbReference>
<dbReference type="Gene3D" id="3.40.50.1000">
    <property type="entry name" value="HAD superfamily/HAD-like"/>
    <property type="match status" value="2"/>
</dbReference>
<organism evidence="20 21">
    <name type="scientific">Sarocladium strictum</name>
    <name type="common">Black bundle disease fungus</name>
    <name type="synonym">Acremonium strictum</name>
    <dbReference type="NCBI Taxonomy" id="5046"/>
    <lineage>
        <taxon>Eukaryota</taxon>
        <taxon>Fungi</taxon>
        <taxon>Dikarya</taxon>
        <taxon>Ascomycota</taxon>
        <taxon>Pezizomycotina</taxon>
        <taxon>Sordariomycetes</taxon>
        <taxon>Hypocreomycetidae</taxon>
        <taxon>Hypocreales</taxon>
        <taxon>Sarocladiaceae</taxon>
        <taxon>Sarocladium</taxon>
    </lineage>
</organism>
<dbReference type="GO" id="GO:0032456">
    <property type="term" value="P:endocytic recycling"/>
    <property type="evidence" value="ECO:0007669"/>
    <property type="project" value="TreeGrafter"/>
</dbReference>
<dbReference type="Proteomes" id="UP001175261">
    <property type="component" value="Unassembled WGS sequence"/>
</dbReference>
<dbReference type="NCBIfam" id="TIGR01652">
    <property type="entry name" value="ATPase-Plipid"/>
    <property type="match status" value="2"/>
</dbReference>
<evidence type="ECO:0000256" key="11">
    <source>
        <dbReference type="ARBA" id="ARBA00034036"/>
    </source>
</evidence>
<feature type="compositionally biased region" description="Basic and acidic residues" evidence="17">
    <location>
        <begin position="1567"/>
        <end position="1576"/>
    </location>
</feature>
<dbReference type="GO" id="GO:0005524">
    <property type="term" value="F:ATP binding"/>
    <property type="evidence" value="ECO:0007669"/>
    <property type="project" value="UniProtKB-UniRule"/>
</dbReference>
<proteinExistence type="inferred from homology"/>
<dbReference type="GO" id="GO:0006892">
    <property type="term" value="P:post-Golgi vesicle-mediated transport"/>
    <property type="evidence" value="ECO:0007669"/>
    <property type="project" value="TreeGrafter"/>
</dbReference>
<feature type="binding site" evidence="15">
    <location>
        <position position="1519"/>
    </location>
    <ligand>
        <name>Mg(2+)</name>
        <dbReference type="ChEBI" id="CHEBI:18420"/>
    </ligand>
</feature>
<feature type="transmembrane region" description="Helical" evidence="16">
    <location>
        <begin position="1432"/>
        <end position="1449"/>
    </location>
</feature>
<evidence type="ECO:0000313" key="21">
    <source>
        <dbReference type="Proteomes" id="UP001175261"/>
    </source>
</evidence>
<dbReference type="Gene3D" id="3.40.1110.10">
    <property type="entry name" value="Calcium-transporting ATPase, cytoplasmic domain N"/>
    <property type="match status" value="2"/>
</dbReference>
<dbReference type="SUPFAM" id="SSF81653">
    <property type="entry name" value="Calcium ATPase, transduction domain A"/>
    <property type="match status" value="1"/>
</dbReference>
<feature type="binding site" evidence="14">
    <location>
        <position position="872"/>
    </location>
    <ligand>
        <name>ATP</name>
        <dbReference type="ChEBI" id="CHEBI:30616"/>
    </ligand>
</feature>
<feature type="binding site" evidence="14">
    <location>
        <position position="640"/>
    </location>
    <ligand>
        <name>ATP</name>
        <dbReference type="ChEBI" id="CHEBI:30616"/>
    </ligand>
</feature>
<evidence type="ECO:0000256" key="5">
    <source>
        <dbReference type="ARBA" id="ARBA00022741"/>
    </source>
</evidence>
<feature type="region of interest" description="Disordered" evidence="17">
    <location>
        <begin position="894"/>
        <end position="951"/>
    </location>
</feature>
<feature type="region of interest" description="Disordered" evidence="17">
    <location>
        <begin position="1552"/>
        <end position="1576"/>
    </location>
</feature>
<evidence type="ECO:0000259" key="19">
    <source>
        <dbReference type="Pfam" id="PF16212"/>
    </source>
</evidence>
<feature type="binding site" evidence="14">
    <location>
        <position position="641"/>
    </location>
    <ligand>
        <name>ATP</name>
        <dbReference type="ChEBI" id="CHEBI:30616"/>
    </ligand>
</feature>
<dbReference type="PANTHER" id="PTHR24092">
    <property type="entry name" value="PROBABLE PHOSPHOLIPID-TRANSPORTING ATPASE"/>
    <property type="match status" value="1"/>
</dbReference>
<feature type="compositionally biased region" description="Basic and acidic residues" evidence="17">
    <location>
        <begin position="903"/>
        <end position="913"/>
    </location>
</feature>
<evidence type="ECO:0000256" key="2">
    <source>
        <dbReference type="ARBA" id="ARBA00008109"/>
    </source>
</evidence>
<comment type="catalytic activity">
    <reaction evidence="12">
        <text>a 1,2-diacyl-sn-glycero-3-phosphoethanolamine(out) + ATP + H2O = a 1,2-diacyl-sn-glycero-3-phosphoethanolamine(in) + ADP + phosphate + H(+)</text>
        <dbReference type="Rhea" id="RHEA:66132"/>
        <dbReference type="ChEBI" id="CHEBI:15377"/>
        <dbReference type="ChEBI" id="CHEBI:15378"/>
        <dbReference type="ChEBI" id="CHEBI:30616"/>
        <dbReference type="ChEBI" id="CHEBI:43474"/>
        <dbReference type="ChEBI" id="CHEBI:64612"/>
        <dbReference type="ChEBI" id="CHEBI:456216"/>
    </reaction>
    <physiologicalReaction direction="left-to-right" evidence="12">
        <dbReference type="Rhea" id="RHEA:66133"/>
    </physiologicalReaction>
</comment>
<feature type="compositionally biased region" description="Basic and acidic residues" evidence="17">
    <location>
        <begin position="672"/>
        <end position="682"/>
    </location>
</feature>
<evidence type="ECO:0000256" key="9">
    <source>
        <dbReference type="ARBA" id="ARBA00022989"/>
    </source>
</evidence>
<dbReference type="SUPFAM" id="SSF81660">
    <property type="entry name" value="Metal cation-transporting ATPase, ATP-binding domain N"/>
    <property type="match status" value="1"/>
</dbReference>
<dbReference type="InterPro" id="IPR032631">
    <property type="entry name" value="P-type_ATPase_N"/>
</dbReference>
<dbReference type="SUPFAM" id="SSF81665">
    <property type="entry name" value="Calcium ATPase, transmembrane domain M"/>
    <property type="match status" value="1"/>
</dbReference>
<feature type="transmembrane region" description="Helical" evidence="16">
    <location>
        <begin position="527"/>
        <end position="549"/>
    </location>
</feature>
<dbReference type="InterPro" id="IPR018303">
    <property type="entry name" value="ATPase_P-typ_P_site"/>
</dbReference>
<keyword evidence="4 15" id="KW-0479">Metal-binding</keyword>
<feature type="region of interest" description="Disordered" evidence="17">
    <location>
        <begin position="335"/>
        <end position="367"/>
    </location>
</feature>
<dbReference type="GO" id="GO:0016887">
    <property type="term" value="F:ATP hydrolysis activity"/>
    <property type="evidence" value="ECO:0007669"/>
    <property type="project" value="InterPro"/>
</dbReference>
<feature type="domain" description="P-type ATPase N-terminal" evidence="18">
    <location>
        <begin position="237"/>
        <end position="294"/>
    </location>
</feature>
<feature type="transmembrane region" description="Helical" evidence="16">
    <location>
        <begin position="574"/>
        <end position="594"/>
    </location>
</feature>
<protein>
    <recommendedName>
        <fullName evidence="16">Phospholipid-transporting ATPase</fullName>
        <ecNumber evidence="16">7.6.2.1</ecNumber>
    </recommendedName>
</protein>
<evidence type="ECO:0000256" key="14">
    <source>
        <dbReference type="PIRSR" id="PIRSR606539-2"/>
    </source>
</evidence>
<comment type="cofactor">
    <cofactor evidence="15">
        <name>Mg(2+)</name>
        <dbReference type="ChEBI" id="CHEBI:18420"/>
    </cofactor>
</comment>
<comment type="catalytic activity">
    <reaction evidence="11 16">
        <text>ATP + H2O + phospholipidSide 1 = ADP + phosphate + phospholipidSide 2.</text>
        <dbReference type="EC" id="7.6.2.1"/>
    </reaction>
</comment>
<feature type="compositionally biased region" description="Pro residues" evidence="17">
    <location>
        <begin position="20"/>
        <end position="29"/>
    </location>
</feature>
<dbReference type="InterPro" id="IPR023214">
    <property type="entry name" value="HAD_sf"/>
</dbReference>
<dbReference type="InterPro" id="IPR036412">
    <property type="entry name" value="HAD-like_sf"/>
</dbReference>
<evidence type="ECO:0000256" key="10">
    <source>
        <dbReference type="ARBA" id="ARBA00023136"/>
    </source>
</evidence>
<dbReference type="Gene3D" id="2.70.150.10">
    <property type="entry name" value="Calcium-transporting ATPase, cytoplasmic transduction domain A"/>
    <property type="match status" value="1"/>
</dbReference>
<dbReference type="EC" id="7.6.2.1" evidence="16"/>
<dbReference type="NCBIfam" id="TIGR01494">
    <property type="entry name" value="ATPase_P-type"/>
    <property type="match status" value="2"/>
</dbReference>
<feature type="compositionally biased region" description="Polar residues" evidence="17">
    <location>
        <begin position="91"/>
        <end position="100"/>
    </location>
</feature>
<evidence type="ECO:0000259" key="18">
    <source>
        <dbReference type="Pfam" id="PF16209"/>
    </source>
</evidence>
<feature type="binding site" evidence="14">
    <location>
        <position position="639"/>
    </location>
    <ligand>
        <name>ATP</name>
        <dbReference type="ChEBI" id="CHEBI:30616"/>
    </ligand>
</feature>
<sequence>MARRQHDDAPAPQSSSPAPTTTPTPTPHTPRPDDDAQASEHGTYSLSSRDREALNRQYPHASSSSHSHRPDLARAAAQTPDRPSDDESLRRSTITQSPVDSVSPIADLGQNDRPRASARHSYMAGVGGGSRRPSLRMQALETNQYAQPKGRLRAASSVTTEVKQFIKNARREDKRKKLGGGTWKDRVKDRLAYWHKKIVLEAILRQYPLPPTKDGRHVPLNPGAAEVGSHGLIDERSGKAFVSNFIRSSRYTIWDFLPKQLIFQFSKLGHFYFLVIGILQLIPGLSTIGRYTTIVPLAIFVCLSMAKEGYDDYRRYLLDKSENRSYASVLRHGARSQYEEHSKQVAARKRRREKAAASGEDPHLDDENDPDWMSLLWQDVRVGDVVRLRRDQGIPADMALLSATGPNGIAYVDTMALDGETNLKSKQASPLFAERCNTLEGLKSTRAMVISEDPNIDLYSYDGRATVEGETLPLTLNNILYRGSTLRNTKEAIGLVINSGEECKIRMNANRNITTKKPAMQSNINKMVLIQIVVVIMLAGGLTIGYYIWNKKEHDSWYLFQPGLFSTRVPFREIFIGYVIMFNTLIPLSLYISLEIIKLGQLFLLYDVDMYDPITDTPMVANTTTILENLGQVGYLFSDKTGTLTENVMRFRKMSVAGMAYLHDMDVRRDEEAKRKKIEESHRRKKGKSKADMRTGSEITTMGATSSKINTGTLEGLESERPARPSRAPSTWSLSNWWTQKPMTDGPPEMKTEHLLDFLQRQPDTVFSRKAKHFLLCIALCHTCLPEIKDDGETSYQAASPDELALVDAAKDMGMLLIDRATNMITLQFHNPDGTTYNESYQVLDVIEFTSKRKRMSIIVRMPDNRLCIICKGADNVITSRLRLSQLAEQKASEVARQANTRKIGEQDREFLRRSSVQSPGLYASPRNSFGFSRRSSTKGPEGLRYSLGRRSTDLGRRMSAQLSQWASWGNKQDLEGQGTPKASTDMLQSPRTPIDGMHSQDQHDAQVDESVASSDAATFERCFRHVEEFASDGLRTLMYAYRYLDDATYYKWKETYREAEQSLVDRQDRVEEAADLIEHKFELAGATAIEDKLQEGVPETIDKLRRANIKVWMLTGDKRETAINIGHSARVCKPCSEVFILDYTVGDLQEKMTATLKTVGRGMTPHSVLVVDGGTLAKIDAEDDLAILFYDLVVMVDSVICCRASPSQKANLVKSIRRYVPKVMTCAIGDGANDIGMIQASHVGIGISGREGLQAARISDYSIAQFRFLQKLLFVHGRWHYLRTGKYVLATFWKEILFFLVQAHYQRFNGYTGTSMFESWSLTVFNSAFTSLPVILLGIFEKDLQQDTLMALPELYTFGQEGRGFNFTQYFGWAIQGVVGSFIIFYFMKIPYENALYDDDTSLYAMGVACFTVAVIFINIKLLILETHSKTLIMFGGVIISVAGWFFWNLVISKIYERKIGVFIVHDAIIENFGRTLIWWTIVLLELAALIVLELVIQAVRRVYWPTDEDLMQRLEKDEKAYRALMERAKEADAGEGEGFEMQDLIPVMDGKGEQGKRRFGFRRKGKEEGADGEG</sequence>
<feature type="transmembrane region" description="Helical" evidence="16">
    <location>
        <begin position="1321"/>
        <end position="1341"/>
    </location>
</feature>
<dbReference type="PROSITE" id="PS00154">
    <property type="entry name" value="ATPASE_E1_E2"/>
    <property type="match status" value="1"/>
</dbReference>
<dbReference type="GO" id="GO:0005886">
    <property type="term" value="C:plasma membrane"/>
    <property type="evidence" value="ECO:0007669"/>
    <property type="project" value="TreeGrafter"/>
</dbReference>
<dbReference type="GO" id="GO:0140326">
    <property type="term" value="F:ATPase-coupled intramembrane lipid transporter activity"/>
    <property type="evidence" value="ECO:0007669"/>
    <property type="project" value="UniProtKB-EC"/>
</dbReference>
<dbReference type="GO" id="GO:0045332">
    <property type="term" value="P:phospholipid translocation"/>
    <property type="evidence" value="ECO:0007669"/>
    <property type="project" value="TreeGrafter"/>
</dbReference>
<evidence type="ECO:0000256" key="7">
    <source>
        <dbReference type="ARBA" id="ARBA00022842"/>
    </source>
</evidence>
<evidence type="ECO:0000256" key="15">
    <source>
        <dbReference type="PIRSR" id="PIRSR606539-3"/>
    </source>
</evidence>
<dbReference type="InterPro" id="IPR001757">
    <property type="entry name" value="P_typ_ATPase"/>
</dbReference>
<feature type="region of interest" description="Disordered" evidence="17">
    <location>
        <begin position="1"/>
        <end position="133"/>
    </location>
</feature>
<dbReference type="InterPro" id="IPR023299">
    <property type="entry name" value="ATPase_P-typ_cyto_dom_N"/>
</dbReference>
<dbReference type="GO" id="GO:0000287">
    <property type="term" value="F:magnesium ion binding"/>
    <property type="evidence" value="ECO:0007669"/>
    <property type="project" value="UniProtKB-UniRule"/>
</dbReference>
<comment type="similarity">
    <text evidence="2 16">Belongs to the cation transport ATPase (P-type) (TC 3.A.3) family. Type IV subfamily.</text>
</comment>
<keyword evidence="8 16" id="KW-1278">Translocase</keyword>
<feature type="compositionally biased region" description="Polar residues" evidence="17">
    <location>
        <begin position="926"/>
        <end position="939"/>
    </location>
</feature>
<dbReference type="InterPro" id="IPR032630">
    <property type="entry name" value="P_typ_ATPase_c"/>
</dbReference>
<evidence type="ECO:0000313" key="20">
    <source>
        <dbReference type="EMBL" id="KAK0383760.1"/>
    </source>
</evidence>
<evidence type="ECO:0000256" key="16">
    <source>
        <dbReference type="RuleBase" id="RU362033"/>
    </source>
</evidence>
<accession>A0AA39GAK0</accession>
<feature type="region of interest" description="Disordered" evidence="17">
    <location>
        <begin position="672"/>
        <end position="731"/>
    </location>
</feature>
<evidence type="ECO:0000256" key="1">
    <source>
        <dbReference type="ARBA" id="ARBA00004141"/>
    </source>
</evidence>
<keyword evidence="5 14" id="KW-0547">Nucleotide-binding</keyword>
<dbReference type="Pfam" id="PF16209">
    <property type="entry name" value="PhoLip_ATPase_N"/>
    <property type="match status" value="1"/>
</dbReference>
<feature type="binding site" evidence="15">
    <location>
        <position position="641"/>
    </location>
    <ligand>
        <name>Mg(2+)</name>
        <dbReference type="ChEBI" id="CHEBI:18420"/>
    </ligand>
</feature>
<feature type="transmembrane region" description="Helical" evidence="16">
    <location>
        <begin position="1404"/>
        <end position="1425"/>
    </location>
</feature>
<feature type="region of interest" description="Disordered" evidence="17">
    <location>
        <begin position="968"/>
        <end position="989"/>
    </location>
</feature>
<feature type="binding site" evidence="14">
    <location>
        <position position="849"/>
    </location>
    <ligand>
        <name>ATP</name>
        <dbReference type="ChEBI" id="CHEBI:30616"/>
    </ligand>
</feature>
<dbReference type="EMBL" id="JAPDFR010000009">
    <property type="protein sequence ID" value="KAK0383760.1"/>
    <property type="molecule type" value="Genomic_DNA"/>
</dbReference>
<dbReference type="Pfam" id="PF00702">
    <property type="entry name" value="Hydrolase"/>
    <property type="match status" value="1"/>
</dbReference>
<evidence type="ECO:0000256" key="17">
    <source>
        <dbReference type="SAM" id="MobiDB-lite"/>
    </source>
</evidence>
<name>A0AA39GAK0_SARSR</name>
<evidence type="ECO:0000256" key="13">
    <source>
        <dbReference type="PIRSR" id="PIRSR606539-1"/>
    </source>
</evidence>
<dbReference type="InterPro" id="IPR008250">
    <property type="entry name" value="ATPase_P-typ_transduc_dom_A_sf"/>
</dbReference>
<feature type="domain" description="P-type ATPase C-terminal" evidence="19">
    <location>
        <begin position="1257"/>
        <end position="1508"/>
    </location>
</feature>
<dbReference type="PRINTS" id="PR00119">
    <property type="entry name" value="CATATPASE"/>
</dbReference>
<comment type="caution">
    <text evidence="20">The sequence shown here is derived from an EMBL/GenBank/DDBJ whole genome shotgun (WGS) entry which is preliminary data.</text>
</comment>
<comment type="subcellular location">
    <subcellularLocation>
        <location evidence="1 16">Membrane</location>
        <topology evidence="1 16">Multi-pass membrane protein</topology>
    </subcellularLocation>
</comment>
<keyword evidence="10 16" id="KW-0472">Membrane</keyword>
<feature type="binding site" evidence="15">
    <location>
        <position position="639"/>
    </location>
    <ligand>
        <name>Mg(2+)</name>
        <dbReference type="ChEBI" id="CHEBI:18420"/>
    </ligand>
</feature>
<evidence type="ECO:0000256" key="6">
    <source>
        <dbReference type="ARBA" id="ARBA00022840"/>
    </source>
</evidence>
<dbReference type="Pfam" id="PF13246">
    <property type="entry name" value="Cation_ATPase"/>
    <property type="match status" value="1"/>
</dbReference>
<keyword evidence="7 15" id="KW-0460">Magnesium</keyword>
<dbReference type="FunFam" id="3.40.50.1000:FF:000172">
    <property type="entry name" value="Phospholipid-transporting ATPase"/>
    <property type="match status" value="1"/>
</dbReference>
<evidence type="ECO:0000256" key="12">
    <source>
        <dbReference type="ARBA" id="ARBA00049128"/>
    </source>
</evidence>
<dbReference type="InterPro" id="IPR006539">
    <property type="entry name" value="P-type_ATPase_IV"/>
</dbReference>
<keyword evidence="21" id="KW-1185">Reference proteome</keyword>
<keyword evidence="3 16" id="KW-0812">Transmembrane</keyword>
<feature type="transmembrane region" description="Helical" evidence="16">
    <location>
        <begin position="1371"/>
        <end position="1389"/>
    </location>
</feature>
<feature type="transmembrane region" description="Helical" evidence="16">
    <location>
        <begin position="1478"/>
        <end position="1498"/>
    </location>
</feature>
<dbReference type="PANTHER" id="PTHR24092:SF174">
    <property type="entry name" value="PHOSPHOLIPID-TRANSPORTING ATPASE DNF3-RELATED"/>
    <property type="match status" value="1"/>
</dbReference>
<dbReference type="SUPFAM" id="SSF56784">
    <property type="entry name" value="HAD-like"/>
    <property type="match status" value="1"/>
</dbReference>
<dbReference type="InterPro" id="IPR023298">
    <property type="entry name" value="ATPase_P-typ_TM_dom_sf"/>
</dbReference>
<evidence type="ECO:0000256" key="8">
    <source>
        <dbReference type="ARBA" id="ARBA00022967"/>
    </source>
</evidence>